<gene>
    <name evidence="1" type="ORF">GOODEAATRI_023978</name>
</gene>
<name>A0ABV0PGN7_9TELE</name>
<sequence length="150" mass="16585">CTHLQVLELERITDLSLQVATELCKAGLKSLQMLVLTHTSVSGQAILHFHSKMPLLLPEFRPSVVCPVDEVNVLSTCAGVCTEIRSILVDISVFFRPVPAFVTSFKLKLMVSPDLRSLIYTSRNTRGSSLTVLTSKSMPKDSEKGHIYLI</sequence>
<evidence type="ECO:0000313" key="2">
    <source>
        <dbReference type="Proteomes" id="UP001476798"/>
    </source>
</evidence>
<feature type="non-terminal residue" evidence="1">
    <location>
        <position position="1"/>
    </location>
</feature>
<dbReference type="Proteomes" id="UP001476798">
    <property type="component" value="Unassembled WGS sequence"/>
</dbReference>
<reference evidence="1 2" key="1">
    <citation type="submission" date="2021-06" db="EMBL/GenBank/DDBJ databases">
        <authorList>
            <person name="Palmer J.M."/>
        </authorList>
    </citation>
    <scope>NUCLEOTIDE SEQUENCE [LARGE SCALE GENOMIC DNA]</scope>
    <source>
        <strain evidence="1 2">GA_2019</strain>
        <tissue evidence="1">Muscle</tissue>
    </source>
</reference>
<dbReference type="EMBL" id="JAHRIO010072585">
    <property type="protein sequence ID" value="MEQ2182593.1"/>
    <property type="molecule type" value="Genomic_DNA"/>
</dbReference>
<accession>A0ABV0PGN7</accession>
<dbReference type="InterPro" id="IPR052283">
    <property type="entry name" value="GenomicStab_NeuMorph_Reg"/>
</dbReference>
<organism evidence="1 2">
    <name type="scientific">Goodea atripinnis</name>
    <dbReference type="NCBI Taxonomy" id="208336"/>
    <lineage>
        <taxon>Eukaryota</taxon>
        <taxon>Metazoa</taxon>
        <taxon>Chordata</taxon>
        <taxon>Craniata</taxon>
        <taxon>Vertebrata</taxon>
        <taxon>Euteleostomi</taxon>
        <taxon>Actinopterygii</taxon>
        <taxon>Neopterygii</taxon>
        <taxon>Teleostei</taxon>
        <taxon>Neoteleostei</taxon>
        <taxon>Acanthomorphata</taxon>
        <taxon>Ovalentaria</taxon>
        <taxon>Atherinomorphae</taxon>
        <taxon>Cyprinodontiformes</taxon>
        <taxon>Goodeidae</taxon>
        <taxon>Goodea</taxon>
    </lineage>
</organism>
<keyword evidence="2" id="KW-1185">Reference proteome</keyword>
<comment type="caution">
    <text evidence="1">The sequence shown here is derived from an EMBL/GenBank/DDBJ whole genome shotgun (WGS) entry which is preliminary data.</text>
</comment>
<proteinExistence type="predicted"/>
<dbReference type="PANTHER" id="PTHR15739:SF4">
    <property type="entry name" value="F-BOX ONLY PROTEIN 41"/>
    <property type="match status" value="1"/>
</dbReference>
<dbReference type="PANTHER" id="PTHR15739">
    <property type="entry name" value="ZINC FINGER PROTEIN"/>
    <property type="match status" value="1"/>
</dbReference>
<protein>
    <submittedName>
        <fullName evidence="1">Uncharacterized protein</fullName>
    </submittedName>
</protein>
<evidence type="ECO:0000313" key="1">
    <source>
        <dbReference type="EMBL" id="MEQ2182593.1"/>
    </source>
</evidence>